<evidence type="ECO:0000313" key="4">
    <source>
        <dbReference type="EMBL" id="KKU27847.1"/>
    </source>
</evidence>
<gene>
    <name evidence="4" type="ORF">UX41_C0042G0015</name>
</gene>
<dbReference type="InterPro" id="IPR026569">
    <property type="entry name" value="Ribosomal_bL28"/>
</dbReference>
<proteinExistence type="inferred from homology"/>
<dbReference type="InterPro" id="IPR050096">
    <property type="entry name" value="Bacterial_rp_bL28"/>
</dbReference>
<dbReference type="GO" id="GO:0005840">
    <property type="term" value="C:ribosome"/>
    <property type="evidence" value="ECO:0007669"/>
    <property type="project" value="UniProtKB-KW"/>
</dbReference>
<dbReference type="PANTHER" id="PTHR39080:SF1">
    <property type="entry name" value="LARGE RIBOSOMAL SUBUNIT PROTEIN BL28A"/>
    <property type="match status" value="1"/>
</dbReference>
<dbReference type="AlphaFoldDB" id="A0A0G1P5G7"/>
<evidence type="ECO:0000256" key="3">
    <source>
        <dbReference type="ARBA" id="ARBA00023274"/>
    </source>
</evidence>
<dbReference type="InterPro" id="IPR037147">
    <property type="entry name" value="Ribosomal_bL28_sf"/>
</dbReference>
<sequence>MDCDSNNEAKGKKRKSDWRFKKCPEHMSEYTRAWPFYDRITVMKQASYTYGCAICGKGVQHSNLVSFSKRRIKHVRKPNLHVHHLKVEGSKLKIKVCTTCKRSIRITEREAQASAQKLNA</sequence>
<evidence type="ECO:0000313" key="5">
    <source>
        <dbReference type="Proteomes" id="UP000034510"/>
    </source>
</evidence>
<dbReference type="GO" id="GO:1990904">
    <property type="term" value="C:ribonucleoprotein complex"/>
    <property type="evidence" value="ECO:0007669"/>
    <property type="project" value="UniProtKB-KW"/>
</dbReference>
<dbReference type="Pfam" id="PF00830">
    <property type="entry name" value="Ribosomal_L28"/>
    <property type="match status" value="1"/>
</dbReference>
<evidence type="ECO:0000256" key="1">
    <source>
        <dbReference type="ARBA" id="ARBA00008760"/>
    </source>
</evidence>
<dbReference type="SUPFAM" id="SSF143800">
    <property type="entry name" value="L28p-like"/>
    <property type="match status" value="1"/>
</dbReference>
<dbReference type="EMBL" id="LCMC01000042">
    <property type="protein sequence ID" value="KKU27847.1"/>
    <property type="molecule type" value="Genomic_DNA"/>
</dbReference>
<keyword evidence="3" id="KW-0687">Ribonucleoprotein</keyword>
<dbReference type="PANTHER" id="PTHR39080">
    <property type="entry name" value="50S RIBOSOMAL PROTEIN L28"/>
    <property type="match status" value="1"/>
</dbReference>
<protein>
    <submittedName>
        <fullName evidence="4">50S ribosomal protein L28</fullName>
    </submittedName>
</protein>
<dbReference type="Gene3D" id="2.30.170.40">
    <property type="entry name" value="Ribosomal protein L28/L24"/>
    <property type="match status" value="1"/>
</dbReference>
<dbReference type="InterPro" id="IPR034704">
    <property type="entry name" value="Ribosomal_bL28/bL31-like_sf"/>
</dbReference>
<dbReference type="GO" id="GO:0003735">
    <property type="term" value="F:structural constituent of ribosome"/>
    <property type="evidence" value="ECO:0007669"/>
    <property type="project" value="InterPro"/>
</dbReference>
<reference evidence="4" key="1">
    <citation type="journal article" date="2015" name="Nature">
        <title>rRNA introns, odd ribosomes, and small enigmatic genomes across a large radiation of phyla.</title>
        <authorList>
            <person name="Brown C.T."/>
            <person name="Hug L.A."/>
            <person name="Thomas B.C."/>
            <person name="Sharon I."/>
            <person name="Castelle C.J."/>
            <person name="Singh A."/>
            <person name="Wilkins M.J."/>
            <person name="Williams K.H."/>
            <person name="Banfield J.F."/>
        </authorList>
    </citation>
    <scope>NUCLEOTIDE SEQUENCE [LARGE SCALE GENOMIC DNA]</scope>
</reference>
<dbReference type="Proteomes" id="UP000034510">
    <property type="component" value="Unassembled WGS sequence"/>
</dbReference>
<evidence type="ECO:0000256" key="2">
    <source>
        <dbReference type="ARBA" id="ARBA00022980"/>
    </source>
</evidence>
<comment type="caution">
    <text evidence="4">The sequence shown here is derived from an EMBL/GenBank/DDBJ whole genome shotgun (WGS) entry which is preliminary data.</text>
</comment>
<organism evidence="4 5">
    <name type="scientific">Candidatus Collierbacteria bacterium GW2011_GWE1_46_18</name>
    <dbReference type="NCBI Taxonomy" id="1618399"/>
    <lineage>
        <taxon>Bacteria</taxon>
        <taxon>Candidatus Collieribacteriota</taxon>
    </lineage>
</organism>
<keyword evidence="2 4" id="KW-0689">Ribosomal protein</keyword>
<accession>A0A0G1P5G7</accession>
<name>A0A0G1P5G7_9BACT</name>
<comment type="similarity">
    <text evidence="1">Belongs to the bacterial ribosomal protein bL28 family.</text>
</comment>